<dbReference type="InterPro" id="IPR035595">
    <property type="entry name" value="UDP_glycos_trans_CS"/>
</dbReference>
<dbReference type="InterPro" id="IPR002213">
    <property type="entry name" value="UDP_glucos_trans"/>
</dbReference>
<dbReference type="GO" id="GO:0017000">
    <property type="term" value="P:antibiotic biosynthetic process"/>
    <property type="evidence" value="ECO:0007669"/>
    <property type="project" value="UniProtKB-ARBA"/>
</dbReference>
<dbReference type="Pfam" id="PF06722">
    <property type="entry name" value="EryCIII-like_C"/>
    <property type="match status" value="1"/>
</dbReference>
<gene>
    <name evidence="4" type="ORF">BCF44_11792</name>
</gene>
<dbReference type="PANTHER" id="PTHR48050">
    <property type="entry name" value="STEROL 3-BETA-GLUCOSYLTRANSFERASE"/>
    <property type="match status" value="1"/>
</dbReference>
<dbReference type="InterPro" id="IPR010610">
    <property type="entry name" value="EryCIII-like_C"/>
</dbReference>
<dbReference type="InterPro" id="IPR050426">
    <property type="entry name" value="Glycosyltransferase_28"/>
</dbReference>
<proteinExistence type="inferred from homology"/>
<dbReference type="OrthoDB" id="6620093at2"/>
<dbReference type="NCBIfam" id="TIGR01426">
    <property type="entry name" value="MGT"/>
    <property type="match status" value="1"/>
</dbReference>
<reference evidence="4 5" key="1">
    <citation type="submission" date="2018-08" db="EMBL/GenBank/DDBJ databases">
        <title>Genomic Encyclopedia of Archaeal and Bacterial Type Strains, Phase II (KMG-II): from individual species to whole genera.</title>
        <authorList>
            <person name="Goeker M."/>
        </authorList>
    </citation>
    <scope>NUCLEOTIDE SEQUENCE [LARGE SCALE GENOMIC DNA]</scope>
    <source>
        <strain evidence="4 5">DSM 45791</strain>
    </source>
</reference>
<evidence type="ECO:0000256" key="2">
    <source>
        <dbReference type="ARBA" id="ARBA00022679"/>
    </source>
</evidence>
<organism evidence="4 5">
    <name type="scientific">Kutzneria buriramensis</name>
    <dbReference type="NCBI Taxonomy" id="1045776"/>
    <lineage>
        <taxon>Bacteria</taxon>
        <taxon>Bacillati</taxon>
        <taxon>Actinomycetota</taxon>
        <taxon>Actinomycetes</taxon>
        <taxon>Pseudonocardiales</taxon>
        <taxon>Pseudonocardiaceae</taxon>
        <taxon>Kutzneria</taxon>
    </lineage>
</organism>
<evidence type="ECO:0000256" key="1">
    <source>
        <dbReference type="ARBA" id="ARBA00009995"/>
    </source>
</evidence>
<keyword evidence="2 4" id="KW-0808">Transferase</keyword>
<dbReference type="PANTHER" id="PTHR48050:SF13">
    <property type="entry name" value="STEROL 3-BETA-GLUCOSYLTRANSFERASE UGT80A2"/>
    <property type="match status" value="1"/>
</dbReference>
<evidence type="ECO:0000259" key="3">
    <source>
        <dbReference type="Pfam" id="PF06722"/>
    </source>
</evidence>
<dbReference type="RefSeq" id="WP_116179774.1">
    <property type="nucleotide sequence ID" value="NZ_CP144375.1"/>
</dbReference>
<dbReference type="InterPro" id="IPR006326">
    <property type="entry name" value="UDPGT_MGT-like"/>
</dbReference>
<accession>A0A3E0GZD0</accession>
<dbReference type="EMBL" id="QUNO01000017">
    <property type="protein sequence ID" value="REH35704.1"/>
    <property type="molecule type" value="Genomic_DNA"/>
</dbReference>
<dbReference type="GO" id="GO:0016758">
    <property type="term" value="F:hexosyltransferase activity"/>
    <property type="evidence" value="ECO:0007669"/>
    <property type="project" value="InterPro"/>
</dbReference>
<feature type="domain" description="Erythromycin biosynthesis protein CIII-like C-terminal" evidence="3">
    <location>
        <begin position="236"/>
        <end position="365"/>
    </location>
</feature>
<comment type="similarity">
    <text evidence="1">Belongs to the UDP-glycosyltransferase family.</text>
</comment>
<dbReference type="FunFam" id="3.40.50.2000:FF:000072">
    <property type="entry name" value="Glycosyl transferase"/>
    <property type="match status" value="1"/>
</dbReference>
<comment type="caution">
    <text evidence="4">The sequence shown here is derived from an EMBL/GenBank/DDBJ whole genome shotgun (WGS) entry which is preliminary data.</text>
</comment>
<protein>
    <submittedName>
        <fullName evidence="4">MGT family glycosyltransferase</fullName>
    </submittedName>
</protein>
<name>A0A3E0GZD0_9PSEU</name>
<keyword evidence="5" id="KW-1185">Reference proteome</keyword>
<dbReference type="Gene3D" id="3.40.50.2000">
    <property type="entry name" value="Glycogen Phosphorylase B"/>
    <property type="match status" value="2"/>
</dbReference>
<dbReference type="Proteomes" id="UP000256269">
    <property type="component" value="Unassembled WGS sequence"/>
</dbReference>
<dbReference type="AlphaFoldDB" id="A0A3E0GZD0"/>
<dbReference type="PROSITE" id="PS00375">
    <property type="entry name" value="UDPGT"/>
    <property type="match status" value="1"/>
</dbReference>
<evidence type="ECO:0000313" key="4">
    <source>
        <dbReference type="EMBL" id="REH35704.1"/>
    </source>
</evidence>
<dbReference type="CDD" id="cd03784">
    <property type="entry name" value="GT1_Gtf-like"/>
    <property type="match status" value="1"/>
</dbReference>
<sequence>MHIAFATGMTTSHVGPMLGIVAELRRRGHRVSYAVTDAFADRVAAAGARPVGYRSRLPRDPRAWPKDFFGLPLLLLDEAIATLPELAAAFATDRPDVVVSEDPASALRLLATRWDIPQVQVWSFLASRTHWTARYGHGHQDVSRLLTTLTEFLRRQGIDRTAEQHYAAGFDGGIVLLPRSYQPAGHEFGAGYSFVGPCLADPPAARARADGRRPLLLVSLGSINTAHPEFYRTCADAFADLDWEVVMSVGSRTDAAALGPLPRNVTALPWVPQMELLSTARAFVTHAGMNSLMEALYLRVPVVAVPRLPEQVTNARRLVELGLGRALSVRRATAEALRSAVLAVAEDAATRERLAAMGAEMRASGGAAAAADHVEAAAG</sequence>
<evidence type="ECO:0000313" key="5">
    <source>
        <dbReference type="Proteomes" id="UP000256269"/>
    </source>
</evidence>
<dbReference type="SUPFAM" id="SSF53756">
    <property type="entry name" value="UDP-Glycosyltransferase/glycogen phosphorylase"/>
    <property type="match status" value="1"/>
</dbReference>
<dbReference type="GO" id="GO:0008194">
    <property type="term" value="F:UDP-glycosyltransferase activity"/>
    <property type="evidence" value="ECO:0007669"/>
    <property type="project" value="InterPro"/>
</dbReference>